<keyword evidence="3" id="KW-1185">Reference proteome</keyword>
<dbReference type="AlphaFoldDB" id="A0A3N0BUG8"/>
<keyword evidence="1" id="KW-0472">Membrane</keyword>
<dbReference type="Proteomes" id="UP000273807">
    <property type="component" value="Unassembled WGS sequence"/>
</dbReference>
<gene>
    <name evidence="2" type="ORF">D7003_13535</name>
</gene>
<evidence type="ECO:0000313" key="2">
    <source>
        <dbReference type="EMBL" id="RNL52986.1"/>
    </source>
</evidence>
<evidence type="ECO:0008006" key="4">
    <source>
        <dbReference type="Google" id="ProtNLM"/>
    </source>
</evidence>
<feature type="transmembrane region" description="Helical" evidence="1">
    <location>
        <begin position="173"/>
        <end position="194"/>
    </location>
</feature>
<evidence type="ECO:0000313" key="3">
    <source>
        <dbReference type="Proteomes" id="UP000273807"/>
    </source>
</evidence>
<dbReference type="RefSeq" id="WP_123255947.1">
    <property type="nucleotide sequence ID" value="NZ_RBED01000111.1"/>
</dbReference>
<keyword evidence="1" id="KW-1133">Transmembrane helix</keyword>
<protein>
    <recommendedName>
        <fullName evidence="4">DUF998 domain-containing protein</fullName>
    </recommendedName>
</protein>
<feature type="transmembrane region" description="Helical" evidence="1">
    <location>
        <begin position="97"/>
        <end position="115"/>
    </location>
</feature>
<feature type="transmembrane region" description="Helical" evidence="1">
    <location>
        <begin position="150"/>
        <end position="167"/>
    </location>
</feature>
<feature type="transmembrane region" description="Helical" evidence="1">
    <location>
        <begin position="21"/>
        <end position="44"/>
    </location>
</feature>
<keyword evidence="1" id="KW-0812">Transmembrane</keyword>
<accession>A0A3N0BUG8</accession>
<dbReference type="EMBL" id="RBED01000111">
    <property type="protein sequence ID" value="RNL52986.1"/>
    <property type="molecule type" value="Genomic_DNA"/>
</dbReference>
<dbReference type="OrthoDB" id="10002344at2"/>
<reference evidence="2 3" key="1">
    <citation type="submission" date="2018-10" db="EMBL/GenBank/DDBJ databases">
        <title>Genome sequencing of Arthrobacter oryzae TNB02.</title>
        <authorList>
            <person name="Cho Y.-J."/>
            <person name="Cho A."/>
            <person name="Kim O.-S."/>
        </authorList>
    </citation>
    <scope>NUCLEOTIDE SEQUENCE [LARGE SCALE GENOMIC DNA]</scope>
    <source>
        <strain evidence="2 3">TNB02</strain>
    </source>
</reference>
<sequence>MEQPMAQPTGDSRDGLSLSTVRGTAICAGLGGLLLGSFAIIVALKPRGCVAEECVGRSYSEGGPVDGLLFFVALALIAAATAGVYRMHRFDRRGFKLVRISAVVAAVSVVSGAFLTNSALFFVGLAALILALLAFAVIGAGLMVTRVLPAWSGAMLLVTSLMLFGINDQNERGLLLIPFGVAWMVLGGLLLSAASSPSKGWHSRIQYA</sequence>
<name>A0A3N0BUG8_9MICC</name>
<evidence type="ECO:0000256" key="1">
    <source>
        <dbReference type="SAM" id="Phobius"/>
    </source>
</evidence>
<feature type="transmembrane region" description="Helical" evidence="1">
    <location>
        <begin position="121"/>
        <end position="143"/>
    </location>
</feature>
<organism evidence="2 3">
    <name type="scientific">Arthrobacter oryzae</name>
    <dbReference type="NCBI Taxonomy" id="409290"/>
    <lineage>
        <taxon>Bacteria</taxon>
        <taxon>Bacillati</taxon>
        <taxon>Actinomycetota</taxon>
        <taxon>Actinomycetes</taxon>
        <taxon>Micrococcales</taxon>
        <taxon>Micrococcaceae</taxon>
        <taxon>Arthrobacter</taxon>
    </lineage>
</organism>
<proteinExistence type="predicted"/>
<comment type="caution">
    <text evidence="2">The sequence shown here is derived from an EMBL/GenBank/DDBJ whole genome shotgun (WGS) entry which is preliminary data.</text>
</comment>
<feature type="transmembrane region" description="Helical" evidence="1">
    <location>
        <begin position="64"/>
        <end position="85"/>
    </location>
</feature>